<keyword evidence="4" id="KW-1185">Reference proteome</keyword>
<sequence length="937" mass="105552">MDIWILAGLVLIILLGLAPILAIIAINRTGRLQYQVSQLNQKIESLETLISQDKSTQIAQTNYQSPLQEISITGDTQQSESEQGITQPPVTEDPHQEITHSYSAANTAVQNTVISTNDELPTKIEPVAKGINPNRFDSGRSIDRVELSNTTSNNNTGKNQSVFSHFFSWLVKGNPLAKIGILLLFLGVAYLLSYSVQNDILSAETRLIFSAIGCLILLGIGWWLRNKKALFGLILQGGGIGCLYITIFAAFKLYTMLPYSMAFAFMLLICAASIMLALLQRTISLAILASIGGYLAPVLLSTGGGSHIILFSYYLMLSSGILIISLWQAWRPLNLVGMFMTYSVAVLWGWDNYQPDYFLSCQLFIIANLVIFNILTQLFAMRSEHNKQLVVDNTLLFFPPFLSIAFQYFISGEMGLLPAFIALLLGLLYLIAGLQIHKRYKVSGTNMALGNIIIGAGFITLAIPLALSFEWTSIVWSLEGLLILWFGLQQNQKKMSLMGSLLIVVSAMTLLIDYPYLYWSRSSTYMVPVLLVACFFAGGLFHLRRKENNYSDVLSYGFLILGMVVWFCWVPMFTDILSWSGESESFIIMALVVISVWFWRFYAIKINWIPLLLCQSFLWFVGYYYLALDFIYDENPMGRGEGSLIWAVMLGSSVLFVIHAYKLRNVWMKRILHGANFWLILLFIATQVNWFVVILPWGMQELGYFIYVIAITLTTLALYWLQKNRMAPMIRNGLIYWYSYLPVIAVLIVLSYCANLEDGKLTFWNYIPVINPLDEAGLFSIATIILMRRGFVQKIKKATEYDLWISRGLMVTAIGLSVLWFNGILIRATADFANISWNLDALYDSRIIQTVLSISWALAALFCMVIAAIKKNRVWWLSGAVIFGCVIAKLFLIDIYGQNGIERAISFITVALLILVVGYFSPLPPKDEQGNAEKEMQ</sequence>
<feature type="transmembrane region" description="Helical" evidence="2">
    <location>
        <begin position="390"/>
        <end position="410"/>
    </location>
</feature>
<keyword evidence="2" id="KW-0472">Membrane</keyword>
<dbReference type="InterPro" id="IPR014600">
    <property type="entry name" value="UCP035905_mem"/>
</dbReference>
<feature type="transmembrane region" description="Helical" evidence="2">
    <location>
        <begin position="207"/>
        <end position="224"/>
    </location>
</feature>
<feature type="transmembrane region" description="Helical" evidence="2">
    <location>
        <begin position="525"/>
        <end position="541"/>
    </location>
</feature>
<dbReference type="PIRSF" id="PIRSF035905">
    <property type="entry name" value="UCP035905_mp"/>
    <property type="match status" value="1"/>
</dbReference>
<evidence type="ECO:0000256" key="1">
    <source>
        <dbReference type="SAM" id="MobiDB-lite"/>
    </source>
</evidence>
<dbReference type="PANTHER" id="PTHR38434:SF1">
    <property type="entry name" value="BLL2549 PROTEIN"/>
    <property type="match status" value="1"/>
</dbReference>
<feature type="transmembrane region" description="Helical" evidence="2">
    <location>
        <begin position="609"/>
        <end position="632"/>
    </location>
</feature>
<feature type="transmembrane region" description="Helical" evidence="2">
    <location>
        <begin position="357"/>
        <end position="378"/>
    </location>
</feature>
<dbReference type="Proteomes" id="UP000078224">
    <property type="component" value="Unassembled WGS sequence"/>
</dbReference>
<organism evidence="3 4">
    <name type="scientific">Providencia heimbachae ATCC 35613</name>
    <dbReference type="NCBI Taxonomy" id="1354272"/>
    <lineage>
        <taxon>Bacteria</taxon>
        <taxon>Pseudomonadati</taxon>
        <taxon>Pseudomonadota</taxon>
        <taxon>Gammaproteobacteria</taxon>
        <taxon>Enterobacterales</taxon>
        <taxon>Morganellaceae</taxon>
        <taxon>Providencia</taxon>
    </lineage>
</organism>
<feature type="transmembrane region" description="Helical" evidence="2">
    <location>
        <begin position="904"/>
        <end position="921"/>
    </location>
</feature>
<feature type="transmembrane region" description="Helical" evidence="2">
    <location>
        <begin position="416"/>
        <end position="436"/>
    </location>
</feature>
<gene>
    <name evidence="3" type="ORF">M998_0708</name>
</gene>
<feature type="transmembrane region" description="Helical" evidence="2">
    <location>
        <begin position="766"/>
        <end position="787"/>
    </location>
</feature>
<evidence type="ECO:0000313" key="4">
    <source>
        <dbReference type="Proteomes" id="UP000078224"/>
    </source>
</evidence>
<proteinExistence type="predicted"/>
<dbReference type="AlphaFoldDB" id="A0A1B7K1J5"/>
<dbReference type="EMBL" id="LXEW01000013">
    <property type="protein sequence ID" value="OAT54027.1"/>
    <property type="molecule type" value="Genomic_DNA"/>
</dbReference>
<dbReference type="PATRIC" id="fig|1354272.4.peg.727"/>
<comment type="caution">
    <text evidence="3">The sequence shown here is derived from an EMBL/GenBank/DDBJ whole genome shotgun (WGS) entry which is preliminary data.</text>
</comment>
<feature type="transmembrane region" description="Helical" evidence="2">
    <location>
        <begin position="333"/>
        <end position="351"/>
    </location>
</feature>
<reference evidence="3 4" key="1">
    <citation type="submission" date="2016-04" db="EMBL/GenBank/DDBJ databases">
        <title>ATOL: Assembling a taxonomically balanced genome-scale reconstruction of the evolutionary history of the Enterobacteriaceae.</title>
        <authorList>
            <person name="Plunkett G.III."/>
            <person name="Neeno-Eckwall E.C."/>
            <person name="Glasner J.D."/>
            <person name="Perna N.T."/>
        </authorList>
    </citation>
    <scope>NUCLEOTIDE SEQUENCE [LARGE SCALE GENOMIC DNA]</scope>
    <source>
        <strain evidence="3 4">ATCC 35613</strain>
    </source>
</reference>
<feature type="transmembrane region" description="Helical" evidence="2">
    <location>
        <begin position="874"/>
        <end position="892"/>
    </location>
</feature>
<feature type="transmembrane region" description="Helical" evidence="2">
    <location>
        <begin position="448"/>
        <end position="467"/>
    </location>
</feature>
<accession>A0A1B7K1J5</accession>
<keyword evidence="2" id="KW-1133">Transmembrane helix</keyword>
<feature type="transmembrane region" description="Helical" evidence="2">
    <location>
        <begin position="308"/>
        <end position="326"/>
    </location>
</feature>
<feature type="transmembrane region" description="Helical" evidence="2">
    <location>
        <begin position="808"/>
        <end position="827"/>
    </location>
</feature>
<dbReference type="Pfam" id="PF10101">
    <property type="entry name" value="DUF2339"/>
    <property type="match status" value="1"/>
</dbReference>
<feature type="transmembrane region" description="Helical" evidence="2">
    <location>
        <begin position="473"/>
        <end position="488"/>
    </location>
</feature>
<evidence type="ECO:0008006" key="5">
    <source>
        <dbReference type="Google" id="ProtNLM"/>
    </source>
</evidence>
<feature type="transmembrane region" description="Helical" evidence="2">
    <location>
        <begin position="644"/>
        <end position="663"/>
    </location>
</feature>
<feature type="transmembrane region" description="Helical" evidence="2">
    <location>
        <begin position="733"/>
        <end position="754"/>
    </location>
</feature>
<feature type="compositionally biased region" description="Polar residues" evidence="1">
    <location>
        <begin position="72"/>
        <end position="89"/>
    </location>
</feature>
<protein>
    <recommendedName>
        <fullName evidence="5">DUF2339 domain-containing protein</fullName>
    </recommendedName>
</protein>
<feature type="transmembrane region" description="Helical" evidence="2">
    <location>
        <begin position="6"/>
        <end position="26"/>
    </location>
</feature>
<evidence type="ECO:0000313" key="3">
    <source>
        <dbReference type="EMBL" id="OAT54027.1"/>
    </source>
</evidence>
<dbReference type="OrthoDB" id="207428at2"/>
<feature type="transmembrane region" description="Helical" evidence="2">
    <location>
        <begin position="285"/>
        <end position="302"/>
    </location>
</feature>
<feature type="transmembrane region" description="Helical" evidence="2">
    <location>
        <begin position="847"/>
        <end position="867"/>
    </location>
</feature>
<feature type="transmembrane region" description="Helical" evidence="2">
    <location>
        <begin position="585"/>
        <end position="602"/>
    </location>
</feature>
<feature type="transmembrane region" description="Helical" evidence="2">
    <location>
        <begin position="231"/>
        <end position="251"/>
    </location>
</feature>
<feature type="region of interest" description="Disordered" evidence="1">
    <location>
        <begin position="72"/>
        <end position="96"/>
    </location>
</feature>
<dbReference type="PANTHER" id="PTHR38434">
    <property type="entry name" value="BLL2549 PROTEIN"/>
    <property type="match status" value="1"/>
</dbReference>
<feature type="transmembrane region" description="Helical" evidence="2">
    <location>
        <begin position="553"/>
        <end position="573"/>
    </location>
</feature>
<feature type="transmembrane region" description="Helical" evidence="2">
    <location>
        <begin position="500"/>
        <end position="519"/>
    </location>
</feature>
<feature type="transmembrane region" description="Helical" evidence="2">
    <location>
        <begin position="704"/>
        <end position="721"/>
    </location>
</feature>
<feature type="transmembrane region" description="Helical" evidence="2">
    <location>
        <begin position="675"/>
        <end position="698"/>
    </location>
</feature>
<feature type="transmembrane region" description="Helical" evidence="2">
    <location>
        <begin position="176"/>
        <end position="195"/>
    </location>
</feature>
<evidence type="ECO:0000256" key="2">
    <source>
        <dbReference type="SAM" id="Phobius"/>
    </source>
</evidence>
<dbReference type="RefSeq" id="WP_068442816.1">
    <property type="nucleotide sequence ID" value="NZ_LXEW01000013.1"/>
</dbReference>
<feature type="transmembrane region" description="Helical" evidence="2">
    <location>
        <begin position="257"/>
        <end position="278"/>
    </location>
</feature>
<name>A0A1B7K1J5_9GAMM</name>
<keyword evidence="2" id="KW-0812">Transmembrane</keyword>
<dbReference type="InterPro" id="IPR019286">
    <property type="entry name" value="DUF2339_TM"/>
</dbReference>